<comment type="caution">
    <text evidence="1">The sequence shown here is derived from an EMBL/GenBank/DDBJ whole genome shotgun (WGS) entry which is preliminary data.</text>
</comment>
<organism evidence="1 2">
    <name type="scientific">Aspergillus heteromorphus CBS 117.55</name>
    <dbReference type="NCBI Taxonomy" id="1448321"/>
    <lineage>
        <taxon>Eukaryota</taxon>
        <taxon>Fungi</taxon>
        <taxon>Dikarya</taxon>
        <taxon>Ascomycota</taxon>
        <taxon>Pezizomycotina</taxon>
        <taxon>Eurotiomycetes</taxon>
        <taxon>Eurotiomycetidae</taxon>
        <taxon>Eurotiales</taxon>
        <taxon>Aspergillaceae</taxon>
        <taxon>Aspergillus</taxon>
        <taxon>Aspergillus subgen. Circumdati</taxon>
    </lineage>
</organism>
<sequence>MNTKVAADESTEPDKDSWKGSFAIPENQEEWNLLQKAGKLTKTTINTLSKMASGSKVFRKQFVTFRAIWPFPLETTKLLDFKADYGLHTTWERAEQIAHSSVELAKYLQLVSSKTPSGTLTEADPRWAGSFMSVLRYQEDCLDEVPGTSTGRTRKRATRHRIPWMARSEQADDNMTEYQATDEAIVNSALLLYLEAVTALAGTLSVKWTIRRLTFSPYFSAGRFRTVTDGAMVDKFGDLPHALVEVKKNSLAHTEESRIAIPMQITAEIVGLLRKHDTTCFLEGHHLMVSQFANEIFLMFAKAPTSYKGYLDVGVVNPNDFLVIQKYSPWRVNNEEDMQCLATVIISVFRWTLQHMVGCLKVD</sequence>
<dbReference type="VEuPathDB" id="FungiDB:BO70DRAFT_394725"/>
<gene>
    <name evidence="1" type="ORF">BO70DRAFT_394725</name>
</gene>
<proteinExistence type="predicted"/>
<dbReference type="AlphaFoldDB" id="A0A317WNS6"/>
<evidence type="ECO:0000313" key="1">
    <source>
        <dbReference type="EMBL" id="PWY86707.1"/>
    </source>
</evidence>
<dbReference type="EMBL" id="MSFL01000007">
    <property type="protein sequence ID" value="PWY86707.1"/>
    <property type="molecule type" value="Genomic_DNA"/>
</dbReference>
<reference evidence="1 2" key="1">
    <citation type="submission" date="2016-12" db="EMBL/GenBank/DDBJ databases">
        <title>The genomes of Aspergillus section Nigri reveals drivers in fungal speciation.</title>
        <authorList>
            <consortium name="DOE Joint Genome Institute"/>
            <person name="Vesth T.C."/>
            <person name="Nybo J."/>
            <person name="Theobald S."/>
            <person name="Brandl J."/>
            <person name="Frisvad J.C."/>
            <person name="Nielsen K.F."/>
            <person name="Lyhne E.K."/>
            <person name="Kogle M.E."/>
            <person name="Kuo A."/>
            <person name="Riley R."/>
            <person name="Clum A."/>
            <person name="Nolan M."/>
            <person name="Lipzen A."/>
            <person name="Salamov A."/>
            <person name="Henrissat B."/>
            <person name="Wiebenga A."/>
            <person name="De Vries R.P."/>
            <person name="Grigoriev I.V."/>
            <person name="Mortensen U.H."/>
            <person name="Andersen M.R."/>
            <person name="Baker S.E."/>
        </authorList>
    </citation>
    <scope>NUCLEOTIDE SEQUENCE [LARGE SCALE GENOMIC DNA]</scope>
    <source>
        <strain evidence="1 2">CBS 117.55</strain>
    </source>
</reference>
<dbReference type="Proteomes" id="UP000247233">
    <property type="component" value="Unassembled WGS sequence"/>
</dbReference>
<accession>A0A317WNS6</accession>
<protein>
    <submittedName>
        <fullName evidence="1">Uncharacterized protein</fullName>
    </submittedName>
</protein>
<dbReference type="OrthoDB" id="4506898at2759"/>
<evidence type="ECO:0000313" key="2">
    <source>
        <dbReference type="Proteomes" id="UP000247233"/>
    </source>
</evidence>
<keyword evidence="2" id="KW-1185">Reference proteome</keyword>
<name>A0A317WNS6_9EURO</name>
<dbReference type="RefSeq" id="XP_025400939.1">
    <property type="nucleotide sequence ID" value="XM_025546479.1"/>
</dbReference>
<dbReference type="GeneID" id="37068716"/>